<dbReference type="PANTHER" id="PTHR22883">
    <property type="entry name" value="ZINC FINGER DHHC DOMAIN CONTAINING PROTEIN"/>
    <property type="match status" value="1"/>
</dbReference>
<comment type="subcellular location">
    <subcellularLocation>
        <location evidence="1">Membrane</location>
        <topology evidence="1">Multi-pass membrane protein</topology>
    </subcellularLocation>
</comment>
<dbReference type="AlphaFoldDB" id="A0A8W8N414"/>
<dbReference type="PROSITE" id="PS50216">
    <property type="entry name" value="DHHC"/>
    <property type="match status" value="1"/>
</dbReference>
<dbReference type="GeneID" id="105337376"/>
<comment type="similarity">
    <text evidence="7">Belongs to the DHHC palmitoyltransferase family.</text>
</comment>
<dbReference type="OrthoDB" id="302728at2759"/>
<dbReference type="InterPro" id="IPR001594">
    <property type="entry name" value="Palmitoyltrfase_DHHC"/>
</dbReference>
<dbReference type="Proteomes" id="UP000005408">
    <property type="component" value="Unassembled WGS sequence"/>
</dbReference>
<dbReference type="GO" id="GO:0005794">
    <property type="term" value="C:Golgi apparatus"/>
    <property type="evidence" value="ECO:0007669"/>
    <property type="project" value="TreeGrafter"/>
</dbReference>
<dbReference type="InterPro" id="IPR039859">
    <property type="entry name" value="PFA4/ZDH16/20/ERF2-like"/>
</dbReference>
<keyword evidence="2 7" id="KW-0808">Transferase</keyword>
<name>A0A8W8N414_MAGGI</name>
<protein>
    <recommendedName>
        <fullName evidence="7">Palmitoyltransferase</fullName>
        <ecNumber evidence="7">2.3.1.225</ecNumber>
    </recommendedName>
</protein>
<sequence length="363" mass="42637">MAVSRAVTINLEEPDDESKLTLMEKWRKHVEKKRKEGHDAKVGICVVTSLLAFQIPSQLIIFLYYIIPTLFIEYSPWVQYYLKVFIVFCCLEFCANYLCVRLYDTMYRTTRDNPQPKEIHERWRNPPEKFVPLHPNRNGTPNGHVEDNHGGLPWTYCDVCELKIPPRTHHCYFCKACILKRDHHCFMVGTCIGHKNQRYFVVMAFWTMVCGLFGGVFTFVYIKHLHWPFAPWTDFFLPLTIYRTLWHGSIPLHIGLMIYHLHMEFLFGALGTFYFISQMLIISQGKTLYELTKEVPVKSSNSVNSNYVSVFGNFWGLNFIFPMQILFQQKDDGVKWEGVKLDHNANCEKQVKYSDKRSSIKTV</sequence>
<dbReference type="EnsemblMetazoa" id="G3847.1">
    <property type="protein sequence ID" value="G3847.1:cds"/>
    <property type="gene ID" value="G3847"/>
</dbReference>
<dbReference type="RefSeq" id="XP_011440385.1">
    <property type="nucleotide sequence ID" value="XM_011442083.4"/>
</dbReference>
<evidence type="ECO:0000259" key="8">
    <source>
        <dbReference type="Pfam" id="PF01529"/>
    </source>
</evidence>
<evidence type="ECO:0000256" key="7">
    <source>
        <dbReference type="RuleBase" id="RU079119"/>
    </source>
</evidence>
<dbReference type="GO" id="GO:0005783">
    <property type="term" value="C:endoplasmic reticulum"/>
    <property type="evidence" value="ECO:0007669"/>
    <property type="project" value="TreeGrafter"/>
</dbReference>
<dbReference type="GO" id="GO:0016020">
    <property type="term" value="C:membrane"/>
    <property type="evidence" value="ECO:0007669"/>
    <property type="project" value="UniProtKB-SubCell"/>
</dbReference>
<keyword evidence="5 7" id="KW-0472">Membrane</keyword>
<dbReference type="KEGG" id="crg:105337376"/>
<feature type="domain" description="Palmitoyltransferase DHHC" evidence="8">
    <location>
        <begin position="155"/>
        <end position="293"/>
    </location>
</feature>
<keyword evidence="3 7" id="KW-0812">Transmembrane</keyword>
<evidence type="ECO:0000313" key="10">
    <source>
        <dbReference type="Proteomes" id="UP000005408"/>
    </source>
</evidence>
<organism evidence="9 10">
    <name type="scientific">Magallana gigas</name>
    <name type="common">Pacific oyster</name>
    <name type="synonym">Crassostrea gigas</name>
    <dbReference type="NCBI Taxonomy" id="29159"/>
    <lineage>
        <taxon>Eukaryota</taxon>
        <taxon>Metazoa</taxon>
        <taxon>Spiralia</taxon>
        <taxon>Lophotrochozoa</taxon>
        <taxon>Mollusca</taxon>
        <taxon>Bivalvia</taxon>
        <taxon>Autobranchia</taxon>
        <taxon>Pteriomorphia</taxon>
        <taxon>Ostreida</taxon>
        <taxon>Ostreoidea</taxon>
        <taxon>Ostreidae</taxon>
        <taxon>Magallana</taxon>
    </lineage>
</organism>
<dbReference type="OMA" id="KQRHDGI"/>
<reference evidence="9" key="1">
    <citation type="submission" date="2022-08" db="UniProtKB">
        <authorList>
            <consortium name="EnsemblMetazoa"/>
        </authorList>
    </citation>
    <scope>IDENTIFICATION</scope>
    <source>
        <strain evidence="9">05x7-T-G4-1.051#20</strain>
    </source>
</reference>
<dbReference type="EnsemblMetazoa" id="G3847.3">
    <property type="protein sequence ID" value="G3847.3:cds"/>
    <property type="gene ID" value="G3847"/>
</dbReference>
<evidence type="ECO:0000256" key="3">
    <source>
        <dbReference type="ARBA" id="ARBA00022692"/>
    </source>
</evidence>
<evidence type="ECO:0000256" key="4">
    <source>
        <dbReference type="ARBA" id="ARBA00022989"/>
    </source>
</evidence>
<dbReference type="Pfam" id="PF01529">
    <property type="entry name" value="DHHC"/>
    <property type="match status" value="1"/>
</dbReference>
<comment type="domain">
    <text evidence="7">The DHHC domain is required for palmitoyltransferase activity.</text>
</comment>
<evidence type="ECO:0000256" key="1">
    <source>
        <dbReference type="ARBA" id="ARBA00004141"/>
    </source>
</evidence>
<feature type="transmembrane region" description="Helical" evidence="7">
    <location>
        <begin position="42"/>
        <end position="67"/>
    </location>
</feature>
<keyword evidence="4 7" id="KW-1133">Transmembrane helix</keyword>
<evidence type="ECO:0000256" key="5">
    <source>
        <dbReference type="ARBA" id="ARBA00023136"/>
    </source>
</evidence>
<evidence type="ECO:0000256" key="6">
    <source>
        <dbReference type="ARBA" id="ARBA00023315"/>
    </source>
</evidence>
<dbReference type="EnsemblMetazoa" id="G3847.4">
    <property type="protein sequence ID" value="G3847.4:cds"/>
    <property type="gene ID" value="G3847"/>
</dbReference>
<dbReference type="GO" id="GO:0006612">
    <property type="term" value="P:protein targeting to membrane"/>
    <property type="evidence" value="ECO:0007669"/>
    <property type="project" value="TreeGrafter"/>
</dbReference>
<dbReference type="EC" id="2.3.1.225" evidence="7"/>
<comment type="catalytic activity">
    <reaction evidence="7">
        <text>L-cysteinyl-[protein] + hexadecanoyl-CoA = S-hexadecanoyl-L-cysteinyl-[protein] + CoA</text>
        <dbReference type="Rhea" id="RHEA:36683"/>
        <dbReference type="Rhea" id="RHEA-COMP:10131"/>
        <dbReference type="Rhea" id="RHEA-COMP:11032"/>
        <dbReference type="ChEBI" id="CHEBI:29950"/>
        <dbReference type="ChEBI" id="CHEBI:57287"/>
        <dbReference type="ChEBI" id="CHEBI:57379"/>
        <dbReference type="ChEBI" id="CHEBI:74151"/>
        <dbReference type="EC" id="2.3.1.225"/>
    </reaction>
</comment>
<evidence type="ECO:0000256" key="2">
    <source>
        <dbReference type="ARBA" id="ARBA00022679"/>
    </source>
</evidence>
<dbReference type="EnsemblMetazoa" id="G3847.5">
    <property type="protein sequence ID" value="G3847.5:cds"/>
    <property type="gene ID" value="G3847"/>
</dbReference>
<dbReference type="EnsemblMetazoa" id="G3847.2">
    <property type="protein sequence ID" value="G3847.2:cds"/>
    <property type="gene ID" value="G3847"/>
</dbReference>
<feature type="transmembrane region" description="Helical" evidence="7">
    <location>
        <begin position="79"/>
        <end position="100"/>
    </location>
</feature>
<feature type="transmembrane region" description="Helical" evidence="7">
    <location>
        <begin position="199"/>
        <end position="221"/>
    </location>
</feature>
<dbReference type="GO" id="GO:0019706">
    <property type="term" value="F:protein-cysteine S-palmitoyltransferase activity"/>
    <property type="evidence" value="ECO:0007669"/>
    <property type="project" value="UniProtKB-EC"/>
</dbReference>
<keyword evidence="6 7" id="KW-0012">Acyltransferase</keyword>
<keyword evidence="10" id="KW-1185">Reference proteome</keyword>
<proteinExistence type="inferred from homology"/>
<dbReference type="PANTHER" id="PTHR22883:SF452">
    <property type="entry name" value="PALMITOYLTRANSFERASE"/>
    <property type="match status" value="1"/>
</dbReference>
<evidence type="ECO:0000313" key="9">
    <source>
        <dbReference type="EnsemblMetazoa" id="G3847.5:cds"/>
    </source>
</evidence>
<accession>A0A8W8N414</accession>